<proteinExistence type="predicted"/>
<reference evidence="1" key="2">
    <citation type="submission" date="2020-08" db="EMBL/GenBank/DDBJ databases">
        <authorList>
            <person name="Chen M."/>
            <person name="Teng W."/>
            <person name="Zhao L."/>
            <person name="Hu C."/>
            <person name="Zhou Y."/>
            <person name="Han B."/>
            <person name="Song L."/>
            <person name="Shu W."/>
        </authorList>
    </citation>
    <scope>NUCLEOTIDE SEQUENCE</scope>
    <source>
        <strain evidence="1">FACHB-1375</strain>
    </source>
</reference>
<accession>A0A926ZKP1</accession>
<dbReference type="InterPro" id="IPR043519">
    <property type="entry name" value="NT_sf"/>
</dbReference>
<dbReference type="Proteomes" id="UP000641646">
    <property type="component" value="Unassembled WGS sequence"/>
</dbReference>
<dbReference type="Gene3D" id="3.30.460.40">
    <property type="match status" value="1"/>
</dbReference>
<gene>
    <name evidence="1" type="ORF">H6G03_31735</name>
</gene>
<keyword evidence="2" id="KW-1185">Reference proteome</keyword>
<comment type="caution">
    <text evidence="1">The sequence shown here is derived from an EMBL/GenBank/DDBJ whole genome shotgun (WGS) entry which is preliminary data.</text>
</comment>
<name>A0A926ZKP1_9CYAN</name>
<evidence type="ECO:0000313" key="2">
    <source>
        <dbReference type="Proteomes" id="UP000641646"/>
    </source>
</evidence>
<dbReference type="SUPFAM" id="SSF81301">
    <property type="entry name" value="Nucleotidyltransferase"/>
    <property type="match status" value="1"/>
</dbReference>
<protein>
    <submittedName>
        <fullName evidence="1">Uncharacterized protein</fullName>
    </submittedName>
</protein>
<dbReference type="EMBL" id="JACJPW010000130">
    <property type="protein sequence ID" value="MBD2185587.1"/>
    <property type="molecule type" value="Genomic_DNA"/>
</dbReference>
<reference evidence="1" key="1">
    <citation type="journal article" date="2015" name="ISME J.">
        <title>Draft Genome Sequence of Streptomyces incarnatus NRRL8089, which Produces the Nucleoside Antibiotic Sinefungin.</title>
        <authorList>
            <person name="Oshima K."/>
            <person name="Hattori M."/>
            <person name="Shimizu H."/>
            <person name="Fukuda K."/>
            <person name="Nemoto M."/>
            <person name="Inagaki K."/>
            <person name="Tamura T."/>
        </authorList>
    </citation>
    <scope>NUCLEOTIDE SEQUENCE</scope>
    <source>
        <strain evidence="1">FACHB-1375</strain>
    </source>
</reference>
<dbReference type="AlphaFoldDB" id="A0A926ZKP1"/>
<dbReference type="RefSeq" id="WP_190474051.1">
    <property type="nucleotide sequence ID" value="NZ_JACJPW010000130.1"/>
</dbReference>
<organism evidence="1 2">
    <name type="scientific">Aerosakkonema funiforme FACHB-1375</name>
    <dbReference type="NCBI Taxonomy" id="2949571"/>
    <lineage>
        <taxon>Bacteria</taxon>
        <taxon>Bacillati</taxon>
        <taxon>Cyanobacteriota</taxon>
        <taxon>Cyanophyceae</taxon>
        <taxon>Oscillatoriophycideae</taxon>
        <taxon>Aerosakkonematales</taxon>
        <taxon>Aerosakkonemataceae</taxon>
        <taxon>Aerosakkonema</taxon>
    </lineage>
</organism>
<evidence type="ECO:0000313" key="1">
    <source>
        <dbReference type="EMBL" id="MBD2185587.1"/>
    </source>
</evidence>
<sequence length="294" mass="33768">MTLIRTSAPGYRTQSLDTSIEAEQVQFGLWRTLPFWKKAELISGWTKGCWEMCLLAIRYRYPNADPAFIRREFTIRTLGEDFQSIESILSVYPFLWEQPLMLTDPISLALVVADILNNLEIPYLVGGSVASSLLGEPRSTQDIDLVADLRPEKVESLIQAVQPRFSVSETAVREAIRSQESFNLIDNESLGKIDIFILKDQPFNQAEFQRRQARVIRQDPDRVIVLPTSEDIILQKLIWYRMGRFKSEKQWRDILGVMKLQGEQLDKVYLNQWAETLQLTELLAQALQSAGLSD</sequence>